<name>A0A2H3AXF3_9AGAR</name>
<gene>
    <name evidence="1" type="ORF">ARMSODRAFT_982940</name>
</gene>
<dbReference type="AlphaFoldDB" id="A0A2H3AXF3"/>
<reference evidence="2" key="1">
    <citation type="journal article" date="2017" name="Nat. Ecol. Evol.">
        <title>Genome expansion and lineage-specific genetic innovations in the forest pathogenic fungi Armillaria.</title>
        <authorList>
            <person name="Sipos G."/>
            <person name="Prasanna A.N."/>
            <person name="Walter M.C."/>
            <person name="O'Connor E."/>
            <person name="Balint B."/>
            <person name="Krizsan K."/>
            <person name="Kiss B."/>
            <person name="Hess J."/>
            <person name="Varga T."/>
            <person name="Slot J."/>
            <person name="Riley R."/>
            <person name="Boka B."/>
            <person name="Rigling D."/>
            <person name="Barry K."/>
            <person name="Lee J."/>
            <person name="Mihaltcheva S."/>
            <person name="LaButti K."/>
            <person name="Lipzen A."/>
            <person name="Waldron R."/>
            <person name="Moloney N.M."/>
            <person name="Sperisen C."/>
            <person name="Kredics L."/>
            <person name="Vagvoelgyi C."/>
            <person name="Patrignani A."/>
            <person name="Fitzpatrick D."/>
            <person name="Nagy I."/>
            <person name="Doyle S."/>
            <person name="Anderson J.B."/>
            <person name="Grigoriev I.V."/>
            <person name="Gueldener U."/>
            <person name="Muensterkoetter M."/>
            <person name="Nagy L.G."/>
        </authorList>
    </citation>
    <scope>NUCLEOTIDE SEQUENCE [LARGE SCALE GENOMIC DNA]</scope>
    <source>
        <strain evidence="2">28-4</strain>
    </source>
</reference>
<proteinExistence type="predicted"/>
<accession>A0A2H3AXF3</accession>
<dbReference type="Proteomes" id="UP000218334">
    <property type="component" value="Unassembled WGS sequence"/>
</dbReference>
<organism evidence="1 2">
    <name type="scientific">Armillaria solidipes</name>
    <dbReference type="NCBI Taxonomy" id="1076256"/>
    <lineage>
        <taxon>Eukaryota</taxon>
        <taxon>Fungi</taxon>
        <taxon>Dikarya</taxon>
        <taxon>Basidiomycota</taxon>
        <taxon>Agaricomycotina</taxon>
        <taxon>Agaricomycetes</taxon>
        <taxon>Agaricomycetidae</taxon>
        <taxon>Agaricales</taxon>
        <taxon>Marasmiineae</taxon>
        <taxon>Physalacriaceae</taxon>
        <taxon>Armillaria</taxon>
    </lineage>
</organism>
<protein>
    <submittedName>
        <fullName evidence="1">Uncharacterized protein</fullName>
    </submittedName>
</protein>
<evidence type="ECO:0000313" key="1">
    <source>
        <dbReference type="EMBL" id="PBK59532.1"/>
    </source>
</evidence>
<dbReference type="EMBL" id="KZ293502">
    <property type="protein sequence ID" value="PBK59532.1"/>
    <property type="molecule type" value="Genomic_DNA"/>
</dbReference>
<evidence type="ECO:0000313" key="2">
    <source>
        <dbReference type="Proteomes" id="UP000218334"/>
    </source>
</evidence>
<sequence>MTPNFFGERQVLQIWCYTLSTSSNDQDGSFPNVSREPVQVSSLQHTSLKLSSHLLCVKSDIKYFLDAIQDLQVSGHHEDTLSFFTELRSVEESMFRLAPICIPPLSIHAGSLKLPSDLASQTRTGLNQYFLDGLEVGKNLDMVGVIHRPSHENGNFPVLEERIVNTALKELHVCNGNFLHSVKLPNLTAISLEPHFNEELATLYECTSNVLQGLHDFILVSKCPLQHLFLISVEQGDGERLLAILDLTSSTLRELALIQHFMNASTFPGLYLLLSHLKDQITDAKGNRQCAVVPHLSELSITLDQVFPTADLDQVGPLLVEVLMACWDCHKEPKLQSITLKGKYSSIEVSFDPRDVFKLTPKQVARLKEWENQGLNISISVDNDGETIDILHNLH</sequence>
<keyword evidence="2" id="KW-1185">Reference proteome</keyword>